<feature type="chain" id="PRO_5039128886" description="Bacterial Ig-like domain-containing protein" evidence="1">
    <location>
        <begin position="25"/>
        <end position="201"/>
    </location>
</feature>
<keyword evidence="1" id="KW-0732">Signal</keyword>
<protein>
    <recommendedName>
        <fullName evidence="4">Bacterial Ig-like domain-containing protein</fullName>
    </recommendedName>
</protein>
<reference evidence="2" key="2">
    <citation type="submission" date="2021-04" db="EMBL/GenBank/DDBJ databases">
        <authorList>
            <person name="Gilroy R."/>
        </authorList>
    </citation>
    <scope>NUCLEOTIDE SEQUENCE</scope>
    <source>
        <strain evidence="2">CHK179-28034</strain>
    </source>
</reference>
<reference evidence="2" key="1">
    <citation type="journal article" date="2021" name="PeerJ">
        <title>Extensive microbial diversity within the chicken gut microbiome revealed by metagenomics and culture.</title>
        <authorList>
            <person name="Gilroy R."/>
            <person name="Ravi A."/>
            <person name="Getino M."/>
            <person name="Pursley I."/>
            <person name="Horton D.L."/>
            <person name="Alikhan N.F."/>
            <person name="Baker D."/>
            <person name="Gharbi K."/>
            <person name="Hall N."/>
            <person name="Watson M."/>
            <person name="Adriaenssens E.M."/>
            <person name="Foster-Nyarko E."/>
            <person name="Jarju S."/>
            <person name="Secka A."/>
            <person name="Antonio M."/>
            <person name="Oren A."/>
            <person name="Chaudhuri R.R."/>
            <person name="La Ragione R."/>
            <person name="Hildebrand F."/>
            <person name="Pallen M.J."/>
        </authorList>
    </citation>
    <scope>NUCLEOTIDE SEQUENCE</scope>
    <source>
        <strain evidence="2">CHK179-28034</strain>
    </source>
</reference>
<dbReference type="EMBL" id="DXBR01000074">
    <property type="protein sequence ID" value="HIZ39917.1"/>
    <property type="molecule type" value="Genomic_DNA"/>
</dbReference>
<evidence type="ECO:0000256" key="1">
    <source>
        <dbReference type="SAM" id="SignalP"/>
    </source>
</evidence>
<name>A0A9D2EMG8_9FIRM</name>
<sequence>MFNMKKAMAVAMTVALMVPSTAFAATSSPVKTSIAGQKYTISSQYTGKDETLKITVNGKELVEGTDFVLVGSEPTALGSYTLKIKGIGLYDGEATIAYTIAKAEKPVYKLNKKTEKKLAKGFKAKKLKKKSMKIKLKVKSEGKVKSFKVKGKKAKKWVKVSKKGVVTLMKGIKKGTYKIRVKIKGTDNFAKGYRTIKIVVK</sequence>
<comment type="caution">
    <text evidence="2">The sequence shown here is derived from an EMBL/GenBank/DDBJ whole genome shotgun (WGS) entry which is preliminary data.</text>
</comment>
<feature type="signal peptide" evidence="1">
    <location>
        <begin position="1"/>
        <end position="24"/>
    </location>
</feature>
<evidence type="ECO:0000313" key="2">
    <source>
        <dbReference type="EMBL" id="HIZ39917.1"/>
    </source>
</evidence>
<organism evidence="2 3">
    <name type="scientific">Candidatus Anaerobutyricum stercoris</name>
    <dbReference type="NCBI Taxonomy" id="2838457"/>
    <lineage>
        <taxon>Bacteria</taxon>
        <taxon>Bacillati</taxon>
        <taxon>Bacillota</taxon>
        <taxon>Clostridia</taxon>
        <taxon>Lachnospirales</taxon>
        <taxon>Lachnospiraceae</taxon>
        <taxon>Anaerobutyricum</taxon>
    </lineage>
</organism>
<dbReference type="AlphaFoldDB" id="A0A9D2EMG8"/>
<proteinExistence type="predicted"/>
<evidence type="ECO:0000313" key="3">
    <source>
        <dbReference type="Proteomes" id="UP000824049"/>
    </source>
</evidence>
<accession>A0A9D2EMG8</accession>
<gene>
    <name evidence="2" type="ORF">H9968_08340</name>
</gene>
<dbReference type="Proteomes" id="UP000824049">
    <property type="component" value="Unassembled WGS sequence"/>
</dbReference>
<evidence type="ECO:0008006" key="4">
    <source>
        <dbReference type="Google" id="ProtNLM"/>
    </source>
</evidence>